<evidence type="ECO:0000256" key="2">
    <source>
        <dbReference type="ARBA" id="ARBA00022598"/>
    </source>
</evidence>
<proteinExistence type="inferred from homology"/>
<dbReference type="SUPFAM" id="SSF52913">
    <property type="entry name" value="RNA 3'-terminal phosphate cyclase, RPTC, insert domain"/>
    <property type="match status" value="1"/>
</dbReference>
<dbReference type="Pfam" id="PF01137">
    <property type="entry name" value="RTC"/>
    <property type="match status" value="1"/>
</dbReference>
<dbReference type="InterPro" id="IPR020719">
    <property type="entry name" value="RNA3'_term_phos_cycl-like_CS"/>
</dbReference>
<comment type="function">
    <text evidence="5">Catalyzes the conversion of 3'-phosphate to a 2',3'-cyclic phosphodiester at the end of RNA. The mechanism of action of the enzyme occurs in 3 steps: (A) adenylation of the enzyme by ATP; (B) transfer of adenylate to an RNA-N3'P to produce RNA-N3'PP5'A; (C) and attack of the adjacent 2'-hydroxyl on the 3'-phosphorus in the diester linkage to produce the cyclic end product. The biological role of this enzyme is unknown but it is likely to function in some aspects of cellular RNA processing.</text>
</comment>
<dbReference type="Gene3D" id="3.65.10.20">
    <property type="entry name" value="RNA 3'-terminal phosphate cyclase domain"/>
    <property type="match status" value="1"/>
</dbReference>
<dbReference type="GO" id="GO:0003963">
    <property type="term" value="F:RNA-3'-phosphate cyclase activity"/>
    <property type="evidence" value="ECO:0007669"/>
    <property type="project" value="UniProtKB-UniRule"/>
</dbReference>
<evidence type="ECO:0000256" key="5">
    <source>
        <dbReference type="HAMAP-Rule" id="MF_00200"/>
    </source>
</evidence>
<feature type="binding site" evidence="5">
    <location>
        <position position="104"/>
    </location>
    <ligand>
        <name>ATP</name>
        <dbReference type="ChEBI" id="CHEBI:30616"/>
    </ligand>
</feature>
<dbReference type="GO" id="GO:0006396">
    <property type="term" value="P:RNA processing"/>
    <property type="evidence" value="ECO:0007669"/>
    <property type="project" value="UniProtKB-UniRule"/>
</dbReference>
<reference evidence="9 10" key="1">
    <citation type="journal article" date="2015" name="Stand. Genomic Sci.">
        <title>Genomic Encyclopedia of Bacterial and Archaeal Type Strains, Phase III: the genomes of soil and plant-associated and newly described type strains.</title>
        <authorList>
            <person name="Whitman W.B."/>
            <person name="Woyke T."/>
            <person name="Klenk H.P."/>
            <person name="Zhou Y."/>
            <person name="Lilburn T.G."/>
            <person name="Beck B.J."/>
            <person name="De Vos P."/>
            <person name="Vandamme P."/>
            <person name="Eisen J.A."/>
            <person name="Garrity G."/>
            <person name="Hugenholtz P."/>
            <person name="Kyrpides N.C."/>
        </authorList>
    </citation>
    <scope>NUCLEOTIDE SEQUENCE [LARGE SCALE GENOMIC DNA]</scope>
    <source>
        <strain evidence="9 10">DSM 64</strain>
    </source>
</reference>
<dbReference type="Pfam" id="PF05189">
    <property type="entry name" value="RTC_insert"/>
    <property type="match status" value="1"/>
</dbReference>
<feature type="active site" description="Tele-AMP-histidine intermediate" evidence="5">
    <location>
        <position position="322"/>
    </location>
</feature>
<dbReference type="NCBIfam" id="NF003246">
    <property type="entry name" value="PRK04204.1-2"/>
    <property type="match status" value="1"/>
</dbReference>
<keyword evidence="5" id="KW-0067">ATP-binding</keyword>
<keyword evidence="2 5" id="KW-0436">Ligase</keyword>
<dbReference type="EC" id="6.5.1.4" evidence="5 6"/>
<evidence type="ECO:0000256" key="1">
    <source>
        <dbReference type="ARBA" id="ARBA00009206"/>
    </source>
</evidence>
<comment type="catalytic activity">
    <reaction evidence="4 5">
        <text>a 3'-end 3'-phospho-ribonucleotide-RNA + ATP = a 3'-end 2',3'-cyclophospho-ribonucleotide-RNA + AMP + diphosphate</text>
        <dbReference type="Rhea" id="RHEA:23976"/>
        <dbReference type="Rhea" id="RHEA-COMP:10463"/>
        <dbReference type="Rhea" id="RHEA-COMP:10464"/>
        <dbReference type="ChEBI" id="CHEBI:30616"/>
        <dbReference type="ChEBI" id="CHEBI:33019"/>
        <dbReference type="ChEBI" id="CHEBI:83062"/>
        <dbReference type="ChEBI" id="CHEBI:83064"/>
        <dbReference type="ChEBI" id="CHEBI:456215"/>
        <dbReference type="EC" id="6.5.1.4"/>
    </reaction>
</comment>
<dbReference type="PIRSF" id="PIRSF005378">
    <property type="entry name" value="RNA3'_term_phos_cycl_euk"/>
    <property type="match status" value="1"/>
</dbReference>
<dbReference type="AlphaFoldDB" id="A0A561XS98"/>
<dbReference type="InterPro" id="IPR013792">
    <property type="entry name" value="RNA3'P_cycl/enolpyr_Trfase_a/b"/>
</dbReference>
<dbReference type="NCBIfam" id="TIGR03399">
    <property type="entry name" value="RNA_3prim_cycl"/>
    <property type="match status" value="1"/>
</dbReference>
<dbReference type="PANTHER" id="PTHR11096:SF0">
    <property type="entry name" value="RNA 3'-TERMINAL PHOSPHATE CYCLASE"/>
    <property type="match status" value="1"/>
</dbReference>
<dbReference type="HAMAP" id="MF_00200">
    <property type="entry name" value="RTC"/>
    <property type="match status" value="1"/>
</dbReference>
<dbReference type="InterPro" id="IPR036553">
    <property type="entry name" value="RPTC_insert"/>
</dbReference>
<dbReference type="InterPro" id="IPR000228">
    <property type="entry name" value="RNA3'_term_phos_cyc"/>
</dbReference>
<dbReference type="PANTHER" id="PTHR11096">
    <property type="entry name" value="RNA 3' TERMINAL PHOSPHATE CYCLASE"/>
    <property type="match status" value="1"/>
</dbReference>
<dbReference type="GO" id="GO:0005524">
    <property type="term" value="F:ATP binding"/>
    <property type="evidence" value="ECO:0007669"/>
    <property type="project" value="UniProtKB-KW"/>
</dbReference>
<comment type="caution">
    <text evidence="9">The sequence shown here is derived from an EMBL/GenBank/DDBJ whole genome shotgun (WGS) entry which is preliminary data.</text>
</comment>
<dbReference type="Proteomes" id="UP000321485">
    <property type="component" value="Unassembled WGS sequence"/>
</dbReference>
<comment type="similarity">
    <text evidence="1 5">Belongs to the RNA 3'-terminal cyclase family. Type 1 subfamily.</text>
</comment>
<name>A0A561XS98_ACIDE</name>
<evidence type="ECO:0000313" key="10">
    <source>
        <dbReference type="Proteomes" id="UP000321485"/>
    </source>
</evidence>
<evidence type="ECO:0000259" key="7">
    <source>
        <dbReference type="Pfam" id="PF01137"/>
    </source>
</evidence>
<dbReference type="PROSITE" id="PS01287">
    <property type="entry name" value="RTC"/>
    <property type="match status" value="1"/>
</dbReference>
<keyword evidence="3 5" id="KW-0547">Nucleotide-binding</keyword>
<dbReference type="GO" id="GO:0005737">
    <property type="term" value="C:cytoplasm"/>
    <property type="evidence" value="ECO:0007669"/>
    <property type="project" value="UniProtKB-SubCell"/>
</dbReference>
<evidence type="ECO:0000256" key="6">
    <source>
        <dbReference type="NCBIfam" id="TIGR03399"/>
    </source>
</evidence>
<dbReference type="InterPro" id="IPR017770">
    <property type="entry name" value="RNA3'_term_phos_cyc_type_1"/>
</dbReference>
<dbReference type="InterPro" id="IPR037136">
    <property type="entry name" value="RNA3'_phos_cyclase_dom_sf"/>
</dbReference>
<feature type="binding site" evidence="5">
    <location>
        <begin position="292"/>
        <end position="296"/>
    </location>
    <ligand>
        <name>ATP</name>
        <dbReference type="ChEBI" id="CHEBI:30616"/>
    </ligand>
</feature>
<dbReference type="InterPro" id="IPR013791">
    <property type="entry name" value="RNA3'-term_phos_cycl_insert"/>
</dbReference>
<comment type="subcellular location">
    <subcellularLocation>
        <location evidence="5">Cytoplasm</location>
    </subcellularLocation>
</comment>
<protein>
    <recommendedName>
        <fullName evidence="5 6">RNA 3'-terminal phosphate cyclase</fullName>
        <shortName evidence="5">RNA cyclase</shortName>
        <shortName evidence="5">RNA-3'-phosphate cyclase</shortName>
        <ecNumber evidence="5 6">6.5.1.4</ecNumber>
    </recommendedName>
</protein>
<dbReference type="InterPro" id="IPR023797">
    <property type="entry name" value="RNA3'_phos_cyclase_dom"/>
</dbReference>
<evidence type="ECO:0000259" key="8">
    <source>
        <dbReference type="Pfam" id="PF05189"/>
    </source>
</evidence>
<accession>A0A561XS98</accession>
<dbReference type="SUPFAM" id="SSF55205">
    <property type="entry name" value="EPT/RTPC-like"/>
    <property type="match status" value="1"/>
</dbReference>
<feature type="domain" description="RNA 3'-terminal phosphate cyclase" evidence="7">
    <location>
        <begin position="13"/>
        <end position="340"/>
    </location>
</feature>
<keyword evidence="5" id="KW-0963">Cytoplasm</keyword>
<gene>
    <name evidence="5" type="primary">rtcA</name>
    <name evidence="9" type="ORF">ATF69_0851</name>
</gene>
<evidence type="ECO:0000256" key="3">
    <source>
        <dbReference type="ARBA" id="ARBA00022741"/>
    </source>
</evidence>
<evidence type="ECO:0000313" key="9">
    <source>
        <dbReference type="EMBL" id="TWG38983.1"/>
    </source>
</evidence>
<organism evidence="9 10">
    <name type="scientific">Acidovorax delafieldii</name>
    <name type="common">Pseudomonas delafieldii</name>
    <dbReference type="NCBI Taxonomy" id="47920"/>
    <lineage>
        <taxon>Bacteria</taxon>
        <taxon>Pseudomonadati</taxon>
        <taxon>Pseudomonadota</taxon>
        <taxon>Betaproteobacteria</taxon>
        <taxon>Burkholderiales</taxon>
        <taxon>Comamonadaceae</taxon>
        <taxon>Acidovorax</taxon>
    </lineage>
</organism>
<sequence length="355" mass="37920">MNVQQLDLDGSTGEGGGQILRTGLALSMVTGRPLHITRIRVGRPKPGLMRQHLACVQAAVAVCGGQAEGAELNSQTLVFTPGNVRAGDYRFQIATAGSCLLVLQTVLPALMLADGPSKVELAGGTHNPMAPPFDFLERAFAPLVRRLGVGLELQLQRRGFYPAGGGELVAHIVPATATTQPLAPVDVLERGPLQNGWGEALAPGLARHIATRELEALGQRMGWTFESGQLRQPSTRQNEGPGNALIATLEYAQVTEVFCQLGERSLSAEQVAKRLVDEVRAYQRSTGALGPHLADQWMLPLALSVWRSGQAARYTCTKVTQHTVTNAQTIALGLPVQVQITPSEDAMRVEISPVP</sequence>
<evidence type="ECO:0000256" key="4">
    <source>
        <dbReference type="ARBA" id="ARBA00024481"/>
    </source>
</evidence>
<dbReference type="Gene3D" id="3.30.360.20">
    <property type="entry name" value="RNA 3'-terminal phosphate cyclase, insert domain"/>
    <property type="match status" value="1"/>
</dbReference>
<dbReference type="EMBL" id="VJWE01000011">
    <property type="protein sequence ID" value="TWG38983.1"/>
    <property type="molecule type" value="Genomic_DNA"/>
</dbReference>
<feature type="domain" description="RNA 3'-terminal phosphate cyclase insert" evidence="8">
    <location>
        <begin position="188"/>
        <end position="281"/>
    </location>
</feature>